<dbReference type="eggNOG" id="arCOG02556">
    <property type="taxonomic scope" value="Archaea"/>
</dbReference>
<organism evidence="3 4">
    <name type="scientific">Halobiforma nitratireducens JCM 10879</name>
    <dbReference type="NCBI Taxonomy" id="1227454"/>
    <lineage>
        <taxon>Archaea</taxon>
        <taxon>Methanobacteriati</taxon>
        <taxon>Methanobacteriota</taxon>
        <taxon>Stenosarchaea group</taxon>
        <taxon>Halobacteria</taxon>
        <taxon>Halobacteriales</taxon>
        <taxon>Natrialbaceae</taxon>
        <taxon>Halobiforma</taxon>
    </lineage>
</organism>
<evidence type="ECO:0000256" key="2">
    <source>
        <dbReference type="SAM" id="Phobius"/>
    </source>
</evidence>
<dbReference type="Proteomes" id="UP000011607">
    <property type="component" value="Unassembled WGS sequence"/>
</dbReference>
<reference evidence="3 4" key="1">
    <citation type="journal article" date="2014" name="PLoS Genet.">
        <title>Phylogenetically driven sequencing of extremely halophilic archaea reveals strategies for static and dynamic osmo-response.</title>
        <authorList>
            <person name="Becker E.A."/>
            <person name="Seitzer P.M."/>
            <person name="Tritt A."/>
            <person name="Larsen D."/>
            <person name="Krusor M."/>
            <person name="Yao A.I."/>
            <person name="Wu D."/>
            <person name="Madern D."/>
            <person name="Eisen J.A."/>
            <person name="Darling A.E."/>
            <person name="Facciotti M.T."/>
        </authorList>
    </citation>
    <scope>NUCLEOTIDE SEQUENCE [LARGE SCALE GENOMIC DNA]</scope>
    <source>
        <strain evidence="3 4">JCM 10879</strain>
    </source>
</reference>
<evidence type="ECO:0000256" key="1">
    <source>
        <dbReference type="SAM" id="MobiDB-lite"/>
    </source>
</evidence>
<sequence>MALDPDDGTEQWHTEFDGGGGLGFRPVGEVDGIVGDTTFYDAADGREKQLSGLLTVQEMTDSDGEEIEETDPGDWGRPEYNTADSTEFMEYMEHTHEYRIEEEWAPDDDGVTLPGVDPGDWMDNPTGAIAGLVIIMGVVTVIAGIVTDFVPFLGD</sequence>
<accession>M0L5N8</accession>
<evidence type="ECO:0000313" key="3">
    <source>
        <dbReference type="EMBL" id="EMA27305.1"/>
    </source>
</evidence>
<gene>
    <name evidence="3" type="ORF">C446_17891</name>
</gene>
<dbReference type="AlphaFoldDB" id="M0L5N8"/>
<evidence type="ECO:0000313" key="4">
    <source>
        <dbReference type="Proteomes" id="UP000011607"/>
    </source>
</evidence>
<name>M0L5N8_9EURY</name>
<keyword evidence="2" id="KW-0812">Transmembrane</keyword>
<feature type="region of interest" description="Disordered" evidence="1">
    <location>
        <begin position="58"/>
        <end position="79"/>
    </location>
</feature>
<comment type="caution">
    <text evidence="3">The sequence shown here is derived from an EMBL/GenBank/DDBJ whole genome shotgun (WGS) entry which is preliminary data.</text>
</comment>
<keyword evidence="2" id="KW-1133">Transmembrane helix</keyword>
<feature type="transmembrane region" description="Helical" evidence="2">
    <location>
        <begin position="128"/>
        <end position="153"/>
    </location>
</feature>
<dbReference type="EMBL" id="AOMA01000203">
    <property type="protein sequence ID" value="EMA27305.1"/>
    <property type="molecule type" value="Genomic_DNA"/>
</dbReference>
<keyword evidence="2" id="KW-0472">Membrane</keyword>
<feature type="region of interest" description="Disordered" evidence="1">
    <location>
        <begin position="1"/>
        <end position="23"/>
    </location>
</feature>
<proteinExistence type="predicted"/>
<keyword evidence="4" id="KW-1185">Reference proteome</keyword>
<protein>
    <submittedName>
        <fullName evidence="3">Uncharacterized protein</fullName>
    </submittedName>
</protein>
<feature type="compositionally biased region" description="Acidic residues" evidence="1">
    <location>
        <begin position="60"/>
        <end position="72"/>
    </location>
</feature>
<dbReference type="STRING" id="1227454.C446_17891"/>